<proteinExistence type="inferred from homology"/>
<comment type="similarity">
    <text evidence="1 6">Belongs to the MinE family.</text>
</comment>
<dbReference type="GO" id="GO:0032955">
    <property type="term" value="P:regulation of division septum assembly"/>
    <property type="evidence" value="ECO:0007669"/>
    <property type="project" value="InterPro"/>
</dbReference>
<dbReference type="InterPro" id="IPR005527">
    <property type="entry name" value="MinE"/>
</dbReference>
<dbReference type="AlphaFoldDB" id="A0AAT9IGP8"/>
<dbReference type="GO" id="GO:0051301">
    <property type="term" value="P:cell division"/>
    <property type="evidence" value="ECO:0007669"/>
    <property type="project" value="UniProtKB-KW"/>
</dbReference>
<evidence type="ECO:0000256" key="6">
    <source>
        <dbReference type="HAMAP-Rule" id="MF_00262"/>
    </source>
</evidence>
<keyword evidence="3 6" id="KW-0132">Cell division</keyword>
<evidence type="ECO:0000256" key="3">
    <source>
        <dbReference type="ARBA" id="ARBA00022618"/>
    </source>
</evidence>
<dbReference type="Pfam" id="PF03776">
    <property type="entry name" value="MinE"/>
    <property type="match status" value="1"/>
</dbReference>
<reference evidence="7" key="1">
    <citation type="submission" date="2024-06" db="EMBL/GenBank/DDBJ databases">
        <authorList>
            <person name="Manzano-Marin A."/>
            <person name="Manzano-Marin A."/>
            <person name="Alejandro Manzano Marin A."/>
        </authorList>
    </citation>
    <scope>NUCLEOTIDE SEQUENCE</scope>
    <source>
        <strain evidence="7">Ancorni-2928</strain>
    </source>
</reference>
<dbReference type="SUPFAM" id="SSF55229">
    <property type="entry name" value="Cell division protein MinE topological specificity domain"/>
    <property type="match status" value="1"/>
</dbReference>
<keyword evidence="4 6" id="KW-0131">Cell cycle</keyword>
<dbReference type="InterPro" id="IPR036707">
    <property type="entry name" value="MinE_sf"/>
</dbReference>
<accession>A0AAT9IGP8</accession>
<evidence type="ECO:0000256" key="2">
    <source>
        <dbReference type="ARBA" id="ARBA00020112"/>
    </source>
</evidence>
<dbReference type="NCBIfam" id="NF001422">
    <property type="entry name" value="PRK00296.1"/>
    <property type="match status" value="1"/>
</dbReference>
<dbReference type="RefSeq" id="WP_367680808.1">
    <property type="nucleotide sequence ID" value="NZ_OZ060371.1"/>
</dbReference>
<evidence type="ECO:0000256" key="1">
    <source>
        <dbReference type="ARBA" id="ARBA00008168"/>
    </source>
</evidence>
<gene>
    <name evidence="6 7" type="primary">minE</name>
    <name evidence="7" type="ORF">BUANCORI2928_257</name>
</gene>
<dbReference type="GO" id="GO:0042802">
    <property type="term" value="F:identical protein binding"/>
    <property type="evidence" value="ECO:0007669"/>
    <property type="project" value="UniProtKB-ARBA"/>
</dbReference>
<evidence type="ECO:0000256" key="4">
    <source>
        <dbReference type="ARBA" id="ARBA00023306"/>
    </source>
</evidence>
<dbReference type="NCBIfam" id="TIGR01215">
    <property type="entry name" value="minE"/>
    <property type="match status" value="1"/>
</dbReference>
<evidence type="ECO:0000313" key="7">
    <source>
        <dbReference type="EMBL" id="CAL4043139.1"/>
    </source>
</evidence>
<sequence length="85" mass="10239">MSLLNFFFSKKKKKTAKIAKNRLKIIIEEERKNKKLNHYLPKLKIDIIKVICKYIKLDPKTTNIQLEYKENKMSILELNITFIEQ</sequence>
<comment type="function">
    <text evidence="5 6">Prevents the cell division inhibition by proteins MinC and MinD at internal division sites while permitting inhibition at polar sites. This ensures cell division at the proper site by restricting the formation of a division septum at the midpoint of the long axis of the cell.</text>
</comment>
<dbReference type="EMBL" id="OZ060371">
    <property type="protein sequence ID" value="CAL4043139.1"/>
    <property type="molecule type" value="Genomic_DNA"/>
</dbReference>
<protein>
    <recommendedName>
        <fullName evidence="2 6">Cell division topological specificity factor</fullName>
    </recommendedName>
</protein>
<evidence type="ECO:0000256" key="5">
    <source>
        <dbReference type="ARBA" id="ARBA00025265"/>
    </source>
</evidence>
<name>A0AAT9IGP8_9GAMM</name>
<dbReference type="FunFam" id="3.30.1070.10:FF:000001">
    <property type="entry name" value="Cell division topological specificity factor"/>
    <property type="match status" value="1"/>
</dbReference>
<dbReference type="HAMAP" id="MF_00262">
    <property type="entry name" value="MinE"/>
    <property type="match status" value="1"/>
</dbReference>
<organism evidence="7">
    <name type="scientific">Buchnera aphidicola</name>
    <name type="common">Anoecia corni</name>
    <dbReference type="NCBI Taxonomy" id="2994477"/>
    <lineage>
        <taxon>Bacteria</taxon>
        <taxon>Pseudomonadati</taxon>
        <taxon>Pseudomonadota</taxon>
        <taxon>Gammaproteobacteria</taxon>
        <taxon>Enterobacterales</taxon>
        <taxon>Erwiniaceae</taxon>
        <taxon>Buchnera</taxon>
    </lineage>
</organism>
<dbReference type="Gene3D" id="3.30.1070.10">
    <property type="entry name" value="Cell division topological specificity factor MinE"/>
    <property type="match status" value="1"/>
</dbReference>